<gene>
    <name evidence="1" type="ORF">BDN72DRAFT_966179</name>
</gene>
<proteinExistence type="predicted"/>
<organism evidence="1 2">
    <name type="scientific">Pluteus cervinus</name>
    <dbReference type="NCBI Taxonomy" id="181527"/>
    <lineage>
        <taxon>Eukaryota</taxon>
        <taxon>Fungi</taxon>
        <taxon>Dikarya</taxon>
        <taxon>Basidiomycota</taxon>
        <taxon>Agaricomycotina</taxon>
        <taxon>Agaricomycetes</taxon>
        <taxon>Agaricomycetidae</taxon>
        <taxon>Agaricales</taxon>
        <taxon>Pluteineae</taxon>
        <taxon>Pluteaceae</taxon>
        <taxon>Pluteus</taxon>
    </lineage>
</organism>
<accession>A0ACD3A030</accession>
<keyword evidence="2" id="KW-1185">Reference proteome</keyword>
<sequence>MSMTNIKSSMKPKSQQMLCFVPTGNGLTPLTNEIPEAAVITTKSPESSTRPQRKRQKRTPLDQSDWVSDHDVEQDYRSQTGTSTQSRIEERLQYNIYNKKLLRSINFTRPNPAALVATEDHSPVPISGVPLRSPLPTRAQHDRSCPILSLNPHAVHWYDDGNLLIELDGVHFKLHWSLMAKRSAFFQERYDSWRTDDQKAGLMAGKEVLNLNGKGITAENFGQLLDMTLSVSDNQNSLKNLLSILSASGTLSFKNAYDRAKERFIEFWTTGDDFSNLPTITSYSASDIKGAFTLSLTGQIHDVIKPALYTLIRLPLSEFEDGKEHLGLWGDYC</sequence>
<protein>
    <submittedName>
        <fullName evidence="1">Uncharacterized protein</fullName>
    </submittedName>
</protein>
<evidence type="ECO:0000313" key="1">
    <source>
        <dbReference type="EMBL" id="TFK59031.1"/>
    </source>
</evidence>
<dbReference type="EMBL" id="ML209102">
    <property type="protein sequence ID" value="TFK59031.1"/>
    <property type="molecule type" value="Genomic_DNA"/>
</dbReference>
<evidence type="ECO:0000313" key="2">
    <source>
        <dbReference type="Proteomes" id="UP000308600"/>
    </source>
</evidence>
<reference evidence="1 2" key="1">
    <citation type="journal article" date="2019" name="Nat. Ecol. Evol.">
        <title>Megaphylogeny resolves global patterns of mushroom evolution.</title>
        <authorList>
            <person name="Varga T."/>
            <person name="Krizsan K."/>
            <person name="Foldi C."/>
            <person name="Dima B."/>
            <person name="Sanchez-Garcia M."/>
            <person name="Sanchez-Ramirez S."/>
            <person name="Szollosi G.J."/>
            <person name="Szarkandi J.G."/>
            <person name="Papp V."/>
            <person name="Albert L."/>
            <person name="Andreopoulos W."/>
            <person name="Angelini C."/>
            <person name="Antonin V."/>
            <person name="Barry K.W."/>
            <person name="Bougher N.L."/>
            <person name="Buchanan P."/>
            <person name="Buyck B."/>
            <person name="Bense V."/>
            <person name="Catcheside P."/>
            <person name="Chovatia M."/>
            <person name="Cooper J."/>
            <person name="Damon W."/>
            <person name="Desjardin D."/>
            <person name="Finy P."/>
            <person name="Geml J."/>
            <person name="Haridas S."/>
            <person name="Hughes K."/>
            <person name="Justo A."/>
            <person name="Karasinski D."/>
            <person name="Kautmanova I."/>
            <person name="Kiss B."/>
            <person name="Kocsube S."/>
            <person name="Kotiranta H."/>
            <person name="LaButti K.M."/>
            <person name="Lechner B.E."/>
            <person name="Liimatainen K."/>
            <person name="Lipzen A."/>
            <person name="Lukacs Z."/>
            <person name="Mihaltcheva S."/>
            <person name="Morgado L.N."/>
            <person name="Niskanen T."/>
            <person name="Noordeloos M.E."/>
            <person name="Ohm R.A."/>
            <person name="Ortiz-Santana B."/>
            <person name="Ovrebo C."/>
            <person name="Racz N."/>
            <person name="Riley R."/>
            <person name="Savchenko A."/>
            <person name="Shiryaev A."/>
            <person name="Soop K."/>
            <person name="Spirin V."/>
            <person name="Szebenyi C."/>
            <person name="Tomsovsky M."/>
            <person name="Tulloss R.E."/>
            <person name="Uehling J."/>
            <person name="Grigoriev I.V."/>
            <person name="Vagvolgyi C."/>
            <person name="Papp T."/>
            <person name="Martin F.M."/>
            <person name="Miettinen O."/>
            <person name="Hibbett D.S."/>
            <person name="Nagy L.G."/>
        </authorList>
    </citation>
    <scope>NUCLEOTIDE SEQUENCE [LARGE SCALE GENOMIC DNA]</scope>
    <source>
        <strain evidence="1 2">NL-1719</strain>
    </source>
</reference>
<name>A0ACD3A030_9AGAR</name>
<dbReference type="Proteomes" id="UP000308600">
    <property type="component" value="Unassembled WGS sequence"/>
</dbReference>